<dbReference type="OrthoDB" id="3063476at2759"/>
<sequence length="150" mass="16615">MPNTNNFFSTGRGGAGNIRQGDPEQLEQKEGLPGENVPYIKQPIFTTGRGGFGNMRHNDEEGKLARKLQDVDDGEDTRGHELSTVKSPVYNDVAHNGRPSSNNNNYSIGRGGWGNIQETKRNEKKTFMEKAKEVFSRSSSHTCNDKDSKA</sequence>
<dbReference type="PANTHER" id="PTHR34693">
    <property type="entry name" value="PROTEIN PAR32"/>
    <property type="match status" value="1"/>
</dbReference>
<dbReference type="InterPro" id="IPR053203">
    <property type="entry name" value="Cisplatin_resist-associated"/>
</dbReference>
<dbReference type="AlphaFoldDB" id="A0A1E3PDQ4"/>
<name>A0A1E3PDQ4_9ASCO</name>
<reference evidence="2 3" key="1">
    <citation type="journal article" date="2016" name="Proc. Natl. Acad. Sci. U.S.A.">
        <title>Comparative genomics of biotechnologically important yeasts.</title>
        <authorList>
            <person name="Riley R."/>
            <person name="Haridas S."/>
            <person name="Wolfe K.H."/>
            <person name="Lopes M.R."/>
            <person name="Hittinger C.T."/>
            <person name="Goeker M."/>
            <person name="Salamov A.A."/>
            <person name="Wisecaver J.H."/>
            <person name="Long T.M."/>
            <person name="Calvey C.H."/>
            <person name="Aerts A.L."/>
            <person name="Barry K.W."/>
            <person name="Choi C."/>
            <person name="Clum A."/>
            <person name="Coughlan A.Y."/>
            <person name="Deshpande S."/>
            <person name="Douglass A.P."/>
            <person name="Hanson S.J."/>
            <person name="Klenk H.-P."/>
            <person name="LaButti K.M."/>
            <person name="Lapidus A."/>
            <person name="Lindquist E.A."/>
            <person name="Lipzen A.M."/>
            <person name="Meier-Kolthoff J.P."/>
            <person name="Ohm R.A."/>
            <person name="Otillar R.P."/>
            <person name="Pangilinan J.L."/>
            <person name="Peng Y."/>
            <person name="Rokas A."/>
            <person name="Rosa C.A."/>
            <person name="Scheuner C."/>
            <person name="Sibirny A.A."/>
            <person name="Slot J.C."/>
            <person name="Stielow J.B."/>
            <person name="Sun H."/>
            <person name="Kurtzman C.P."/>
            <person name="Blackwell M."/>
            <person name="Grigoriev I.V."/>
            <person name="Jeffries T.W."/>
        </authorList>
    </citation>
    <scope>NUCLEOTIDE SEQUENCE [LARGE SCALE GENOMIC DNA]</scope>
    <source>
        <strain evidence="2 3">DSM 6958</strain>
    </source>
</reference>
<evidence type="ECO:0000256" key="1">
    <source>
        <dbReference type="SAM" id="MobiDB-lite"/>
    </source>
</evidence>
<keyword evidence="3" id="KW-1185">Reference proteome</keyword>
<feature type="region of interest" description="Disordered" evidence="1">
    <location>
        <begin position="1"/>
        <end position="58"/>
    </location>
</feature>
<dbReference type="Pfam" id="PF12223">
    <property type="entry name" value="DUF3602"/>
    <property type="match status" value="2"/>
</dbReference>
<feature type="compositionally biased region" description="Polar residues" evidence="1">
    <location>
        <begin position="98"/>
        <end position="107"/>
    </location>
</feature>
<evidence type="ECO:0000313" key="3">
    <source>
        <dbReference type="Proteomes" id="UP000095009"/>
    </source>
</evidence>
<dbReference type="PANTHER" id="PTHR34693:SF1">
    <property type="entry name" value="PROTEIN PAR32"/>
    <property type="match status" value="1"/>
</dbReference>
<dbReference type="InterPro" id="IPR022024">
    <property type="entry name" value="DUF3602"/>
</dbReference>
<evidence type="ECO:0000313" key="2">
    <source>
        <dbReference type="EMBL" id="ODQ63508.1"/>
    </source>
</evidence>
<feature type="region of interest" description="Disordered" evidence="1">
    <location>
        <begin position="90"/>
        <end position="150"/>
    </location>
</feature>
<dbReference type="EMBL" id="KV454414">
    <property type="protein sequence ID" value="ODQ63508.1"/>
    <property type="molecule type" value="Genomic_DNA"/>
</dbReference>
<feature type="compositionally biased region" description="Basic and acidic residues" evidence="1">
    <location>
        <begin position="118"/>
        <end position="135"/>
    </location>
</feature>
<gene>
    <name evidence="2" type="ORF">NADFUDRAFT_43828</name>
</gene>
<accession>A0A1E3PDQ4</accession>
<organism evidence="2 3">
    <name type="scientific">Nadsonia fulvescens var. elongata DSM 6958</name>
    <dbReference type="NCBI Taxonomy" id="857566"/>
    <lineage>
        <taxon>Eukaryota</taxon>
        <taxon>Fungi</taxon>
        <taxon>Dikarya</taxon>
        <taxon>Ascomycota</taxon>
        <taxon>Saccharomycotina</taxon>
        <taxon>Dipodascomycetes</taxon>
        <taxon>Dipodascales</taxon>
        <taxon>Dipodascales incertae sedis</taxon>
        <taxon>Nadsonia</taxon>
    </lineage>
</organism>
<protein>
    <submittedName>
        <fullName evidence="2">Uncharacterized protein</fullName>
    </submittedName>
</protein>
<dbReference type="Proteomes" id="UP000095009">
    <property type="component" value="Unassembled WGS sequence"/>
</dbReference>
<proteinExistence type="predicted"/>